<dbReference type="AlphaFoldDB" id="A0A344L5F5"/>
<name>A0A344L5F5_9PSEU</name>
<feature type="domain" description="HTH tetR-type" evidence="5">
    <location>
        <begin position="1"/>
        <end position="54"/>
    </location>
</feature>
<keyword evidence="7" id="KW-1185">Reference proteome</keyword>
<dbReference type="InterPro" id="IPR001647">
    <property type="entry name" value="HTH_TetR"/>
</dbReference>
<sequence length="177" mass="19534">MDAAAIEFALKGYVNTRLQVVGARTGMTKGALYGHFSSKEHLAKAIVEHAVRTWEDLRTNGVEAGAALALRRITTRLSDRVHQDIRFRSALQLMADPSIQLSELNDLLIDIQQYFAKLVRQAQQDGSMISTYSPEWVAHLMLAPLIGSLHAPIIPGDGNGESRLEGVWSLLLSMLEL</sequence>
<dbReference type="SUPFAM" id="SSF46689">
    <property type="entry name" value="Homeodomain-like"/>
    <property type="match status" value="1"/>
</dbReference>
<dbReference type="Gene3D" id="1.10.357.10">
    <property type="entry name" value="Tetracycline Repressor, domain 2"/>
    <property type="match status" value="1"/>
</dbReference>
<dbReference type="KEGG" id="aab:A4R43_12545"/>
<accession>A0A344L5F5</accession>
<evidence type="ECO:0000256" key="2">
    <source>
        <dbReference type="ARBA" id="ARBA00023125"/>
    </source>
</evidence>
<evidence type="ECO:0000313" key="6">
    <source>
        <dbReference type="EMBL" id="AXB43279.1"/>
    </source>
</evidence>
<dbReference type="GO" id="GO:0000976">
    <property type="term" value="F:transcription cis-regulatory region binding"/>
    <property type="evidence" value="ECO:0007669"/>
    <property type="project" value="TreeGrafter"/>
</dbReference>
<keyword evidence="1" id="KW-0805">Transcription regulation</keyword>
<dbReference type="InterPro" id="IPR009057">
    <property type="entry name" value="Homeodomain-like_sf"/>
</dbReference>
<dbReference type="EMBL" id="CP015163">
    <property type="protein sequence ID" value="AXB43279.1"/>
    <property type="molecule type" value="Genomic_DNA"/>
</dbReference>
<protein>
    <recommendedName>
        <fullName evidence="5">HTH tetR-type domain-containing protein</fullName>
    </recommendedName>
</protein>
<proteinExistence type="predicted"/>
<evidence type="ECO:0000256" key="1">
    <source>
        <dbReference type="ARBA" id="ARBA00023015"/>
    </source>
</evidence>
<dbReference type="Pfam" id="PF00440">
    <property type="entry name" value="TetR_N"/>
    <property type="match status" value="1"/>
</dbReference>
<feature type="DNA-binding region" description="H-T-H motif" evidence="4">
    <location>
        <begin position="17"/>
        <end position="36"/>
    </location>
</feature>
<dbReference type="GO" id="GO:0003700">
    <property type="term" value="F:DNA-binding transcription factor activity"/>
    <property type="evidence" value="ECO:0007669"/>
    <property type="project" value="TreeGrafter"/>
</dbReference>
<evidence type="ECO:0000256" key="3">
    <source>
        <dbReference type="ARBA" id="ARBA00023163"/>
    </source>
</evidence>
<organism evidence="6 7">
    <name type="scientific">Amycolatopsis albispora</name>
    <dbReference type="NCBI Taxonomy" id="1804986"/>
    <lineage>
        <taxon>Bacteria</taxon>
        <taxon>Bacillati</taxon>
        <taxon>Actinomycetota</taxon>
        <taxon>Actinomycetes</taxon>
        <taxon>Pseudonocardiales</taxon>
        <taxon>Pseudonocardiaceae</taxon>
        <taxon>Amycolatopsis</taxon>
    </lineage>
</organism>
<keyword evidence="2 4" id="KW-0238">DNA-binding</keyword>
<gene>
    <name evidence="6" type="ORF">A4R43_12545</name>
</gene>
<reference evidence="6 7" key="1">
    <citation type="submission" date="2016-04" db="EMBL/GenBank/DDBJ databases">
        <title>Complete genome sequence and analysis of deep-sea sediment isolate, Amycolatopsis sp. WP1.</title>
        <authorList>
            <person name="Wang H."/>
            <person name="Chen S."/>
            <person name="Wu Q."/>
        </authorList>
    </citation>
    <scope>NUCLEOTIDE SEQUENCE [LARGE SCALE GENOMIC DNA]</scope>
    <source>
        <strain evidence="6 7">WP1</strain>
    </source>
</reference>
<dbReference type="PROSITE" id="PS50977">
    <property type="entry name" value="HTH_TETR_2"/>
    <property type="match status" value="1"/>
</dbReference>
<dbReference type="InterPro" id="IPR050109">
    <property type="entry name" value="HTH-type_TetR-like_transc_reg"/>
</dbReference>
<evidence type="ECO:0000313" key="7">
    <source>
        <dbReference type="Proteomes" id="UP000250434"/>
    </source>
</evidence>
<dbReference type="SUPFAM" id="SSF48498">
    <property type="entry name" value="Tetracyclin repressor-like, C-terminal domain"/>
    <property type="match status" value="1"/>
</dbReference>
<dbReference type="PANTHER" id="PTHR30055:SF234">
    <property type="entry name" value="HTH-TYPE TRANSCRIPTIONAL REGULATOR BETI"/>
    <property type="match status" value="1"/>
</dbReference>
<evidence type="ECO:0000259" key="5">
    <source>
        <dbReference type="PROSITE" id="PS50977"/>
    </source>
</evidence>
<dbReference type="InterPro" id="IPR036271">
    <property type="entry name" value="Tet_transcr_reg_TetR-rel_C_sf"/>
</dbReference>
<keyword evidence="3" id="KW-0804">Transcription</keyword>
<dbReference type="PANTHER" id="PTHR30055">
    <property type="entry name" value="HTH-TYPE TRANSCRIPTIONAL REGULATOR RUTR"/>
    <property type="match status" value="1"/>
</dbReference>
<dbReference type="Proteomes" id="UP000250434">
    <property type="component" value="Chromosome"/>
</dbReference>
<evidence type="ECO:0000256" key="4">
    <source>
        <dbReference type="PROSITE-ProRule" id="PRU00335"/>
    </source>
</evidence>